<name>A0A497WVF9_9RHOB</name>
<evidence type="ECO:0000256" key="5">
    <source>
        <dbReference type="ARBA" id="ARBA00022840"/>
    </source>
</evidence>
<keyword evidence="5 7" id="KW-0067">ATP-binding</keyword>
<dbReference type="PANTHER" id="PTHR43776:SF7">
    <property type="entry name" value="D,D-DIPEPTIDE TRANSPORT ATP-BINDING PROTEIN DDPF-RELATED"/>
    <property type="match status" value="1"/>
</dbReference>
<dbReference type="NCBIfam" id="TIGR01727">
    <property type="entry name" value="oligo_HPY"/>
    <property type="match status" value="1"/>
</dbReference>
<keyword evidence="4" id="KW-0547">Nucleotide-binding</keyword>
<dbReference type="InterPro" id="IPR017871">
    <property type="entry name" value="ABC_transporter-like_CS"/>
</dbReference>
<keyword evidence="3" id="KW-0813">Transport</keyword>
<dbReference type="Pfam" id="PF08352">
    <property type="entry name" value="oligo_HPY"/>
    <property type="match status" value="1"/>
</dbReference>
<dbReference type="GO" id="GO:0055085">
    <property type="term" value="P:transmembrane transport"/>
    <property type="evidence" value="ECO:0007669"/>
    <property type="project" value="UniProtKB-ARBA"/>
</dbReference>
<evidence type="ECO:0000313" key="8">
    <source>
        <dbReference type="Proteomes" id="UP000269157"/>
    </source>
</evidence>
<feature type="domain" description="ABC transporter" evidence="6">
    <location>
        <begin position="5"/>
        <end position="255"/>
    </location>
</feature>
<dbReference type="PANTHER" id="PTHR43776">
    <property type="entry name" value="TRANSPORT ATP-BINDING PROTEIN"/>
    <property type="match status" value="1"/>
</dbReference>
<comment type="subcellular location">
    <subcellularLocation>
        <location evidence="1">Cell inner membrane</location>
        <topology evidence="1">Peripheral membrane protein</topology>
    </subcellularLocation>
</comment>
<dbReference type="EMBL" id="RCCE01000001">
    <property type="protein sequence ID" value="RLJ60034.1"/>
    <property type="molecule type" value="Genomic_DNA"/>
</dbReference>
<dbReference type="InterPro" id="IPR003439">
    <property type="entry name" value="ABC_transporter-like_ATP-bd"/>
</dbReference>
<dbReference type="PROSITE" id="PS50893">
    <property type="entry name" value="ABC_TRANSPORTER_2"/>
    <property type="match status" value="1"/>
</dbReference>
<proteinExistence type="inferred from homology"/>
<keyword evidence="8" id="KW-1185">Reference proteome</keyword>
<dbReference type="InterPro" id="IPR050319">
    <property type="entry name" value="ABC_transp_ATP-bind"/>
</dbReference>
<comment type="caution">
    <text evidence="7">The sequence shown here is derived from an EMBL/GenBank/DDBJ whole genome shotgun (WGS) entry which is preliminary data.</text>
</comment>
<dbReference type="OrthoDB" id="9802264at2"/>
<dbReference type="Pfam" id="PF00005">
    <property type="entry name" value="ABC_tran"/>
    <property type="match status" value="1"/>
</dbReference>
<dbReference type="GO" id="GO:0005886">
    <property type="term" value="C:plasma membrane"/>
    <property type="evidence" value="ECO:0007669"/>
    <property type="project" value="UniProtKB-SubCell"/>
</dbReference>
<evidence type="ECO:0000256" key="4">
    <source>
        <dbReference type="ARBA" id="ARBA00022741"/>
    </source>
</evidence>
<accession>A0A497WVF9</accession>
<dbReference type="InterPro" id="IPR027417">
    <property type="entry name" value="P-loop_NTPase"/>
</dbReference>
<dbReference type="Proteomes" id="UP000269157">
    <property type="component" value="Unassembled WGS sequence"/>
</dbReference>
<dbReference type="CDD" id="cd03257">
    <property type="entry name" value="ABC_NikE_OppD_transporters"/>
    <property type="match status" value="1"/>
</dbReference>
<evidence type="ECO:0000259" key="6">
    <source>
        <dbReference type="PROSITE" id="PS50893"/>
    </source>
</evidence>
<sequence length="322" mass="35026">MTGLLIVDGMGKTFGSKRFLSMKPAYSVTALRNVSFTIAKGETVGVVGESGCGKSTLARCVLDLITPTTGSVLFDGTDLTALDPASKRKMRGRIQMIFQDPYSSLNGKRTIGKTLAEPLYVHQGVKFKDALPRIHAVLDEVGMPRSAVDKYPHEFSGGQRQRIAIARALILEPDLIVADESVSALDVSVQAQVLLLLRRIQQERGLSYLFITHDLGVVRNFCDRVLVMYLGSIVESGPVGELLSNPKHPYTKSLRDAAPIPDVGKRQSLALLEGEIPSPANPPSGCAFHPRCPRASEICLREAPALQATYDQRSFACHNPED</sequence>
<dbReference type="PROSITE" id="PS00211">
    <property type="entry name" value="ABC_TRANSPORTER_1"/>
    <property type="match status" value="1"/>
</dbReference>
<dbReference type="InterPro" id="IPR003593">
    <property type="entry name" value="AAA+_ATPase"/>
</dbReference>
<comment type="similarity">
    <text evidence="2">Belongs to the ABC transporter superfamily.</text>
</comment>
<dbReference type="GO" id="GO:0016887">
    <property type="term" value="F:ATP hydrolysis activity"/>
    <property type="evidence" value="ECO:0007669"/>
    <property type="project" value="InterPro"/>
</dbReference>
<gene>
    <name evidence="7" type="ORF">BCF46_0226</name>
</gene>
<dbReference type="Gene3D" id="3.40.50.300">
    <property type="entry name" value="P-loop containing nucleotide triphosphate hydrolases"/>
    <property type="match status" value="1"/>
</dbReference>
<dbReference type="SMART" id="SM00382">
    <property type="entry name" value="AAA"/>
    <property type="match status" value="1"/>
</dbReference>
<evidence type="ECO:0000256" key="2">
    <source>
        <dbReference type="ARBA" id="ARBA00005417"/>
    </source>
</evidence>
<organism evidence="7 8">
    <name type="scientific">Litoreibacter meonggei</name>
    <dbReference type="NCBI Taxonomy" id="1049199"/>
    <lineage>
        <taxon>Bacteria</taxon>
        <taxon>Pseudomonadati</taxon>
        <taxon>Pseudomonadota</taxon>
        <taxon>Alphaproteobacteria</taxon>
        <taxon>Rhodobacterales</taxon>
        <taxon>Roseobacteraceae</taxon>
        <taxon>Litoreibacter</taxon>
    </lineage>
</organism>
<dbReference type="FunFam" id="3.40.50.300:FF:000016">
    <property type="entry name" value="Oligopeptide ABC transporter ATP-binding component"/>
    <property type="match status" value="1"/>
</dbReference>
<evidence type="ECO:0000256" key="3">
    <source>
        <dbReference type="ARBA" id="ARBA00022448"/>
    </source>
</evidence>
<dbReference type="SUPFAM" id="SSF52540">
    <property type="entry name" value="P-loop containing nucleoside triphosphate hydrolases"/>
    <property type="match status" value="1"/>
</dbReference>
<reference evidence="7 8" key="1">
    <citation type="submission" date="2018-10" db="EMBL/GenBank/DDBJ databases">
        <title>Genomic Encyclopedia of Archaeal and Bacterial Type Strains, Phase II (KMG-II): from individual species to whole genera.</title>
        <authorList>
            <person name="Goeker M."/>
        </authorList>
    </citation>
    <scope>NUCLEOTIDE SEQUENCE [LARGE SCALE GENOMIC DNA]</scope>
    <source>
        <strain evidence="7 8">DSM 29466</strain>
    </source>
</reference>
<evidence type="ECO:0000313" key="7">
    <source>
        <dbReference type="EMBL" id="RLJ60034.1"/>
    </source>
</evidence>
<evidence type="ECO:0000256" key="1">
    <source>
        <dbReference type="ARBA" id="ARBA00004417"/>
    </source>
</evidence>
<dbReference type="AlphaFoldDB" id="A0A497WVF9"/>
<dbReference type="GO" id="GO:0005524">
    <property type="term" value="F:ATP binding"/>
    <property type="evidence" value="ECO:0007669"/>
    <property type="project" value="UniProtKB-KW"/>
</dbReference>
<dbReference type="RefSeq" id="WP_121020897.1">
    <property type="nucleotide sequence ID" value="NZ_RCCE01000001.1"/>
</dbReference>
<protein>
    <submittedName>
        <fullName evidence="7">Peptide/nickel transport system ATP-binding protein</fullName>
    </submittedName>
</protein>
<dbReference type="GO" id="GO:0015833">
    <property type="term" value="P:peptide transport"/>
    <property type="evidence" value="ECO:0007669"/>
    <property type="project" value="InterPro"/>
</dbReference>
<dbReference type="InterPro" id="IPR013563">
    <property type="entry name" value="Oligopep_ABC_C"/>
</dbReference>